<protein>
    <recommendedName>
        <fullName evidence="5">Fimbrial assembly protein</fullName>
    </recommendedName>
</protein>
<keyword evidence="2" id="KW-0472">Membrane</keyword>
<keyword evidence="4" id="KW-1185">Reference proteome</keyword>
<dbReference type="STRING" id="135739.BTO32_04060"/>
<dbReference type="EMBL" id="MSCW01000003">
    <property type="protein sequence ID" value="ONF44629.1"/>
    <property type="molecule type" value="Genomic_DNA"/>
</dbReference>
<evidence type="ECO:0000313" key="4">
    <source>
        <dbReference type="Proteomes" id="UP000189339"/>
    </source>
</evidence>
<proteinExistence type="predicted"/>
<dbReference type="InterPro" id="IPR007813">
    <property type="entry name" value="PilN"/>
</dbReference>
<feature type="transmembrane region" description="Helical" evidence="2">
    <location>
        <begin position="21"/>
        <end position="44"/>
    </location>
</feature>
<sequence>MRQQVNLYTPELRPRKERIQGTFVVACCLGLVLLMLVAGAWLAYRKHDLRDRLAALEQQNEQQVAALQALNQELQRRQPDPELTAALARVNEALVRRQRLLERVEGLVLQRGGVFSPKMAALARQIPDGVWLTRVRLAANPPTIAIAGRATAAPLVPLYLERLGEAPEFSGRTFGAFRLNRPEAPEERSWVSFFVASEPEPEGDE</sequence>
<gene>
    <name evidence="3" type="ORF">BTO32_04060</name>
</gene>
<comment type="caution">
    <text evidence="3">The sequence shown here is derived from an EMBL/GenBank/DDBJ whole genome shotgun (WGS) entry which is preliminary data.</text>
</comment>
<evidence type="ECO:0008006" key="5">
    <source>
        <dbReference type="Google" id="ProtNLM"/>
    </source>
</evidence>
<dbReference type="OrthoDB" id="6876592at2"/>
<organism evidence="3 4">
    <name type="scientific">Marinobacter lutaoensis</name>
    <dbReference type="NCBI Taxonomy" id="135739"/>
    <lineage>
        <taxon>Bacteria</taxon>
        <taxon>Pseudomonadati</taxon>
        <taxon>Pseudomonadota</taxon>
        <taxon>Gammaproteobacteria</taxon>
        <taxon>Pseudomonadales</taxon>
        <taxon>Marinobacteraceae</taxon>
        <taxon>Marinobacter</taxon>
    </lineage>
</organism>
<name>A0A1V2DVW9_9GAMM</name>
<dbReference type="AlphaFoldDB" id="A0A1V2DVW9"/>
<evidence type="ECO:0000256" key="2">
    <source>
        <dbReference type="SAM" id="Phobius"/>
    </source>
</evidence>
<feature type="coiled-coil region" evidence="1">
    <location>
        <begin position="46"/>
        <end position="77"/>
    </location>
</feature>
<evidence type="ECO:0000256" key="1">
    <source>
        <dbReference type="SAM" id="Coils"/>
    </source>
</evidence>
<accession>A0A1V2DVW9</accession>
<reference evidence="3 4" key="1">
    <citation type="submission" date="2016-12" db="EMBL/GenBank/DDBJ databases">
        <title>Marinobacter lutaoensis whole genome sequencing.</title>
        <authorList>
            <person name="Verma A."/>
            <person name="Krishnamurthi S."/>
        </authorList>
    </citation>
    <scope>NUCLEOTIDE SEQUENCE [LARGE SCALE GENOMIC DNA]</scope>
    <source>
        <strain evidence="3 4">T5054</strain>
    </source>
</reference>
<dbReference type="Proteomes" id="UP000189339">
    <property type="component" value="Unassembled WGS sequence"/>
</dbReference>
<keyword evidence="2" id="KW-1133">Transmembrane helix</keyword>
<evidence type="ECO:0000313" key="3">
    <source>
        <dbReference type="EMBL" id="ONF44629.1"/>
    </source>
</evidence>
<dbReference type="Pfam" id="PF05137">
    <property type="entry name" value="PilN"/>
    <property type="match status" value="1"/>
</dbReference>
<dbReference type="RefSeq" id="WP_076723177.1">
    <property type="nucleotide sequence ID" value="NZ_JABWTC010000028.1"/>
</dbReference>
<keyword evidence="2" id="KW-0812">Transmembrane</keyword>
<keyword evidence="1" id="KW-0175">Coiled coil</keyword>